<protein>
    <submittedName>
        <fullName evidence="2">GNAT family N-acetyltransferase</fullName>
    </submittedName>
</protein>
<dbReference type="InterPro" id="IPR016181">
    <property type="entry name" value="Acyl_CoA_acyltransferase"/>
</dbReference>
<sequence length="132" mass="15044">MEIIYKFDIVPTPDQIVKLYNESGLPRPTADKDRIKIMFENSNLIVTAWDNSTLVGVARSITDWAWSCYLADLAVDPNYKKSGIGKKLIDFTREKVGEQVMILLLSVPTAMEYYPKVGFTKEDRAFAIFRTS</sequence>
<keyword evidence="2" id="KW-0808">Transferase</keyword>
<dbReference type="OrthoDB" id="9775804at2"/>
<proteinExistence type="predicted"/>
<comment type="caution">
    <text evidence="2">The sequence shown here is derived from an EMBL/GenBank/DDBJ whole genome shotgun (WGS) entry which is preliminary data.</text>
</comment>
<dbReference type="Gene3D" id="3.40.630.30">
    <property type="match status" value="1"/>
</dbReference>
<keyword evidence="3" id="KW-1185">Reference proteome</keyword>
<dbReference type="Proteomes" id="UP000306918">
    <property type="component" value="Unassembled WGS sequence"/>
</dbReference>
<name>A0A4S8HY10_9BACT</name>
<dbReference type="InterPro" id="IPR053144">
    <property type="entry name" value="Acetyltransferase_Butenolide"/>
</dbReference>
<evidence type="ECO:0000259" key="1">
    <source>
        <dbReference type="PROSITE" id="PS51186"/>
    </source>
</evidence>
<dbReference type="GO" id="GO:0016747">
    <property type="term" value="F:acyltransferase activity, transferring groups other than amino-acyl groups"/>
    <property type="evidence" value="ECO:0007669"/>
    <property type="project" value="InterPro"/>
</dbReference>
<dbReference type="PROSITE" id="PS51186">
    <property type="entry name" value="GNAT"/>
    <property type="match status" value="1"/>
</dbReference>
<accession>A0A4S8HY10</accession>
<dbReference type="EMBL" id="STFF01000004">
    <property type="protein sequence ID" value="THU38122.1"/>
    <property type="molecule type" value="Genomic_DNA"/>
</dbReference>
<reference evidence="2 3" key="1">
    <citation type="submission" date="2019-04" db="EMBL/GenBank/DDBJ databases">
        <title>Niastella caeni sp. nov., isolated from activated sludge.</title>
        <authorList>
            <person name="Sheng M."/>
        </authorList>
    </citation>
    <scope>NUCLEOTIDE SEQUENCE [LARGE SCALE GENOMIC DNA]</scope>
    <source>
        <strain evidence="2 3">HX-2-15</strain>
    </source>
</reference>
<dbReference type="SUPFAM" id="SSF55729">
    <property type="entry name" value="Acyl-CoA N-acyltransferases (Nat)"/>
    <property type="match status" value="1"/>
</dbReference>
<dbReference type="Pfam" id="PF00583">
    <property type="entry name" value="Acetyltransf_1"/>
    <property type="match status" value="1"/>
</dbReference>
<dbReference type="PANTHER" id="PTHR43233:SF1">
    <property type="entry name" value="FAMILY N-ACETYLTRANSFERASE, PUTATIVE (AFU_ORTHOLOGUE AFUA_6G03350)-RELATED"/>
    <property type="match status" value="1"/>
</dbReference>
<dbReference type="InterPro" id="IPR000182">
    <property type="entry name" value="GNAT_dom"/>
</dbReference>
<organism evidence="2 3">
    <name type="scientific">Niastella caeni</name>
    <dbReference type="NCBI Taxonomy" id="2569763"/>
    <lineage>
        <taxon>Bacteria</taxon>
        <taxon>Pseudomonadati</taxon>
        <taxon>Bacteroidota</taxon>
        <taxon>Chitinophagia</taxon>
        <taxon>Chitinophagales</taxon>
        <taxon>Chitinophagaceae</taxon>
        <taxon>Niastella</taxon>
    </lineage>
</organism>
<evidence type="ECO:0000313" key="3">
    <source>
        <dbReference type="Proteomes" id="UP000306918"/>
    </source>
</evidence>
<dbReference type="RefSeq" id="WP_136578078.1">
    <property type="nucleotide sequence ID" value="NZ_STFF01000004.1"/>
</dbReference>
<dbReference type="CDD" id="cd04301">
    <property type="entry name" value="NAT_SF"/>
    <property type="match status" value="1"/>
</dbReference>
<dbReference type="AlphaFoldDB" id="A0A4S8HY10"/>
<evidence type="ECO:0000313" key="2">
    <source>
        <dbReference type="EMBL" id="THU38122.1"/>
    </source>
</evidence>
<dbReference type="PANTHER" id="PTHR43233">
    <property type="entry name" value="FAMILY N-ACETYLTRANSFERASE, PUTATIVE (AFU_ORTHOLOGUE AFUA_6G03350)-RELATED"/>
    <property type="match status" value="1"/>
</dbReference>
<gene>
    <name evidence="2" type="ORF">FAM09_15675</name>
</gene>
<feature type="domain" description="N-acetyltransferase" evidence="1">
    <location>
        <begin position="7"/>
        <end position="132"/>
    </location>
</feature>